<evidence type="ECO:0000256" key="1">
    <source>
        <dbReference type="SAM" id="MobiDB-lite"/>
    </source>
</evidence>
<protein>
    <recommendedName>
        <fullName evidence="4">Shugoshin C-terminal domain-containing protein</fullName>
    </recommendedName>
</protein>
<name>A0ABD1TT23_9LAMI</name>
<organism evidence="2 3">
    <name type="scientific">Forsythia ovata</name>
    <dbReference type="NCBI Taxonomy" id="205694"/>
    <lineage>
        <taxon>Eukaryota</taxon>
        <taxon>Viridiplantae</taxon>
        <taxon>Streptophyta</taxon>
        <taxon>Embryophyta</taxon>
        <taxon>Tracheophyta</taxon>
        <taxon>Spermatophyta</taxon>
        <taxon>Magnoliopsida</taxon>
        <taxon>eudicotyledons</taxon>
        <taxon>Gunneridae</taxon>
        <taxon>Pentapetalae</taxon>
        <taxon>asterids</taxon>
        <taxon>lamiids</taxon>
        <taxon>Lamiales</taxon>
        <taxon>Oleaceae</taxon>
        <taxon>Forsythieae</taxon>
        <taxon>Forsythia</taxon>
    </lineage>
</organism>
<dbReference type="AlphaFoldDB" id="A0ABD1TT23"/>
<sequence>MIQKQRSENLKDSDFNLKRQREKILDITVSEDKEVPRKKSNRQQTKIHIAKTVSTLAEQVQMLVEENRAKNGSAGGQAKNENGTEAEAKALAASHSHLRGKPHNSCYHPTDPFKERERKPTRSAKVFDKLGDKANSYQMKPHLFERRKLGQFQRTTRMYQTILMTMKVMVLLDHLN</sequence>
<gene>
    <name evidence="2" type="ORF">Fot_29847</name>
</gene>
<comment type="caution">
    <text evidence="2">The sequence shown here is derived from an EMBL/GenBank/DDBJ whole genome shotgun (WGS) entry which is preliminary data.</text>
</comment>
<feature type="compositionally biased region" description="Basic and acidic residues" evidence="1">
    <location>
        <begin position="111"/>
        <end position="123"/>
    </location>
</feature>
<reference evidence="3" key="1">
    <citation type="submission" date="2024-07" db="EMBL/GenBank/DDBJ databases">
        <title>Two chromosome-level genome assemblies of Korean endemic species Abeliophyllum distichum and Forsythia ovata (Oleaceae).</title>
        <authorList>
            <person name="Jang H."/>
        </authorList>
    </citation>
    <scope>NUCLEOTIDE SEQUENCE [LARGE SCALE GENOMIC DNA]</scope>
</reference>
<evidence type="ECO:0008006" key="4">
    <source>
        <dbReference type="Google" id="ProtNLM"/>
    </source>
</evidence>
<feature type="region of interest" description="Disordered" evidence="1">
    <location>
        <begin position="67"/>
        <end position="123"/>
    </location>
</feature>
<keyword evidence="3" id="KW-1185">Reference proteome</keyword>
<dbReference type="EMBL" id="JBFOLJ010000008">
    <property type="protein sequence ID" value="KAL2515876.1"/>
    <property type="molecule type" value="Genomic_DNA"/>
</dbReference>
<dbReference type="Proteomes" id="UP001604277">
    <property type="component" value="Unassembled WGS sequence"/>
</dbReference>
<evidence type="ECO:0000313" key="3">
    <source>
        <dbReference type="Proteomes" id="UP001604277"/>
    </source>
</evidence>
<evidence type="ECO:0000313" key="2">
    <source>
        <dbReference type="EMBL" id="KAL2515876.1"/>
    </source>
</evidence>
<accession>A0ABD1TT23</accession>
<proteinExistence type="predicted"/>